<name>A0A0D0AAL4_9AGAM</name>
<organism evidence="1 2">
    <name type="scientific">Pisolithus microcarpus 441</name>
    <dbReference type="NCBI Taxonomy" id="765257"/>
    <lineage>
        <taxon>Eukaryota</taxon>
        <taxon>Fungi</taxon>
        <taxon>Dikarya</taxon>
        <taxon>Basidiomycota</taxon>
        <taxon>Agaricomycotina</taxon>
        <taxon>Agaricomycetes</taxon>
        <taxon>Agaricomycetidae</taxon>
        <taxon>Boletales</taxon>
        <taxon>Sclerodermatineae</taxon>
        <taxon>Pisolithaceae</taxon>
        <taxon>Pisolithus</taxon>
    </lineage>
</organism>
<dbReference type="EMBL" id="KN833685">
    <property type="protein sequence ID" value="KIK31302.1"/>
    <property type="molecule type" value="Genomic_DNA"/>
</dbReference>
<keyword evidence="2" id="KW-1185">Reference proteome</keyword>
<evidence type="ECO:0000313" key="1">
    <source>
        <dbReference type="EMBL" id="KIK31302.1"/>
    </source>
</evidence>
<evidence type="ECO:0000313" key="2">
    <source>
        <dbReference type="Proteomes" id="UP000054018"/>
    </source>
</evidence>
<proteinExistence type="predicted"/>
<reference evidence="1 2" key="1">
    <citation type="submission" date="2014-04" db="EMBL/GenBank/DDBJ databases">
        <authorList>
            <consortium name="DOE Joint Genome Institute"/>
            <person name="Kuo A."/>
            <person name="Kohler A."/>
            <person name="Costa M.D."/>
            <person name="Nagy L.G."/>
            <person name="Floudas D."/>
            <person name="Copeland A."/>
            <person name="Barry K.W."/>
            <person name="Cichocki N."/>
            <person name="Veneault-Fourrey C."/>
            <person name="LaButti K."/>
            <person name="Lindquist E.A."/>
            <person name="Lipzen A."/>
            <person name="Lundell T."/>
            <person name="Morin E."/>
            <person name="Murat C."/>
            <person name="Sun H."/>
            <person name="Tunlid A."/>
            <person name="Henrissat B."/>
            <person name="Grigoriev I.V."/>
            <person name="Hibbett D.S."/>
            <person name="Martin F."/>
            <person name="Nordberg H.P."/>
            <person name="Cantor M.N."/>
            <person name="Hua S.X."/>
        </authorList>
    </citation>
    <scope>NUCLEOTIDE SEQUENCE [LARGE SCALE GENOMIC DNA]</scope>
    <source>
        <strain evidence="1 2">441</strain>
    </source>
</reference>
<protein>
    <submittedName>
        <fullName evidence="1">Uncharacterized protein</fullName>
    </submittedName>
</protein>
<dbReference type="HOGENOM" id="CLU_2747049_0_0_1"/>
<reference evidence="2" key="2">
    <citation type="submission" date="2015-01" db="EMBL/GenBank/DDBJ databases">
        <title>Evolutionary Origins and Diversification of the Mycorrhizal Mutualists.</title>
        <authorList>
            <consortium name="DOE Joint Genome Institute"/>
            <consortium name="Mycorrhizal Genomics Consortium"/>
            <person name="Kohler A."/>
            <person name="Kuo A."/>
            <person name="Nagy L.G."/>
            <person name="Floudas D."/>
            <person name="Copeland A."/>
            <person name="Barry K.W."/>
            <person name="Cichocki N."/>
            <person name="Veneault-Fourrey C."/>
            <person name="LaButti K."/>
            <person name="Lindquist E.A."/>
            <person name="Lipzen A."/>
            <person name="Lundell T."/>
            <person name="Morin E."/>
            <person name="Murat C."/>
            <person name="Riley R."/>
            <person name="Ohm R."/>
            <person name="Sun H."/>
            <person name="Tunlid A."/>
            <person name="Henrissat B."/>
            <person name="Grigoriev I.V."/>
            <person name="Hibbett D.S."/>
            <person name="Martin F."/>
        </authorList>
    </citation>
    <scope>NUCLEOTIDE SEQUENCE [LARGE SCALE GENOMIC DNA]</scope>
    <source>
        <strain evidence="2">441</strain>
    </source>
</reference>
<feature type="non-terminal residue" evidence="1">
    <location>
        <position position="1"/>
    </location>
</feature>
<gene>
    <name evidence="1" type="ORF">PISMIDRAFT_670332</name>
</gene>
<sequence>YNYEFFWHILDPELALSPEEKQKKTVVFVVCGGINISYDELTSYTDILEEAASREHSWRIVCNGTEFNVSK</sequence>
<dbReference type="OrthoDB" id="18175at2759"/>
<dbReference type="AlphaFoldDB" id="A0A0D0AAL4"/>
<dbReference type="Proteomes" id="UP000054018">
    <property type="component" value="Unassembled WGS sequence"/>
</dbReference>
<accession>A0A0D0AAL4</accession>
<dbReference type="STRING" id="765257.A0A0D0AAL4"/>